<feature type="transmembrane region" description="Helical" evidence="1">
    <location>
        <begin position="16"/>
        <end position="40"/>
    </location>
</feature>
<comment type="caution">
    <text evidence="2">The sequence shown here is derived from an EMBL/GenBank/DDBJ whole genome shotgun (WGS) entry which is preliminary data.</text>
</comment>
<gene>
    <name evidence="2" type="ORF">XU08_C0006G0017</name>
</gene>
<keyword evidence="1" id="KW-0812">Transmembrane</keyword>
<dbReference type="STRING" id="1576480.XU08_C0006G0017"/>
<dbReference type="AlphaFoldDB" id="A0A0T5ZX22"/>
<reference evidence="2 3" key="1">
    <citation type="submission" date="2015-05" db="EMBL/GenBank/DDBJ databases">
        <title>Critical biogeochemical functions in the subsurface are associated with bacteria from new phyla and little studied lineages.</title>
        <authorList>
            <person name="Hug L.A."/>
            <person name="Thomas B.C."/>
            <person name="Sharon I."/>
            <person name="Brown C.T."/>
            <person name="Sharma R."/>
            <person name="Hettich R.L."/>
            <person name="Wilkins M.J."/>
            <person name="Williams K.H."/>
            <person name="Singh A."/>
            <person name="Banfield J.F."/>
        </authorList>
    </citation>
    <scope>NUCLEOTIDE SEQUENCE [LARGE SCALE GENOMIC DNA]</scope>
    <source>
        <strain evidence="2">CSP1-7</strain>
    </source>
</reference>
<dbReference type="Proteomes" id="UP000051297">
    <property type="component" value="Unassembled WGS sequence"/>
</dbReference>
<evidence type="ECO:0000313" key="3">
    <source>
        <dbReference type="Proteomes" id="UP000051297"/>
    </source>
</evidence>
<accession>A0A0T5ZX22</accession>
<evidence type="ECO:0000313" key="2">
    <source>
        <dbReference type="EMBL" id="KRT67230.1"/>
    </source>
</evidence>
<keyword evidence="1" id="KW-0472">Membrane</keyword>
<keyword evidence="1" id="KW-1133">Transmembrane helix</keyword>
<protein>
    <submittedName>
        <fullName evidence="2">Uncharacterized protein</fullName>
    </submittedName>
</protein>
<evidence type="ECO:0000256" key="1">
    <source>
        <dbReference type="SAM" id="Phobius"/>
    </source>
</evidence>
<dbReference type="EMBL" id="LDXK01000006">
    <property type="protein sequence ID" value="KRT67230.1"/>
    <property type="molecule type" value="Genomic_DNA"/>
</dbReference>
<sequence length="351" mass="37980">MLGFLRHSRSERGQALVLLAIGFMALAAFVGLAIDGWHWYREIDRARRAVNEACGYAAAAVWQGGNGLAAFQSSLQANGIAPEAYAPNEGTGFDLTRGYEYDGYSRSIFTALKSDTETYFLPIVGWNTLPVVAWERCTTTGAFISPVAVDILPFQDSLDNGTWIHVVGQGSEARIDSGANYRGVIFPFIWCVNSASDYTPNTNCPYAAPFWPISESPPSAQTAKNELADYCWAGLCNRIFTPVGTRLATVSGTSNNQLCKSAVDAGLVPGTEFVAIIYDGEVISPDPSYGGWENIGVLGWGKFRVVDLQPSTNNCNSLVAVAIGGIYSSLQEIPGPFKTREIPWDAQGGWW</sequence>
<name>A0A0T5ZX22_UNCKA</name>
<organism evidence="2 3">
    <name type="scientific">candidate division WWE3 bacterium CSP1-7</name>
    <dbReference type="NCBI Taxonomy" id="1576480"/>
    <lineage>
        <taxon>Bacteria</taxon>
        <taxon>Katanobacteria</taxon>
    </lineage>
</organism>
<proteinExistence type="predicted"/>